<evidence type="ECO:0000256" key="6">
    <source>
        <dbReference type="ARBA" id="ARBA00022980"/>
    </source>
</evidence>
<evidence type="ECO:0000256" key="5">
    <source>
        <dbReference type="ARBA" id="ARBA00022824"/>
    </source>
</evidence>
<dbReference type="PANTHER" id="PTHR10934">
    <property type="entry name" value="60S RIBOSOMAL PROTEIN L18"/>
    <property type="match status" value="1"/>
</dbReference>
<protein>
    <recommendedName>
        <fullName evidence="10">Large ribosomal subunit protein uL15/eL18 domain-containing protein</fullName>
    </recommendedName>
</protein>
<sequence length="249" mass="28638">MPSRVAMMVQLLQRGEGSKERTISLNPRSACPRNQSEIRDFSAVFIARPQLFLFPFRSEPKMGVDIRHNKDRKVHRKEPKSQDIYLRLLVKLYRFLARRSNAPFNKVVLRRLFMSRTNRPPISISRLIRKMKMPGRENRIAVVVGSVTDDVRIQDIPKLKICALRVTDGARRRILKAGGQVMTFDQLALASPKGQGTVLLSGPRKGREVYRHFGKAPGTPHSHTKPYIRSKGRKFERARGRRASRAYKN</sequence>
<dbReference type="Gene3D" id="3.100.10.10">
    <property type="match status" value="1"/>
</dbReference>
<dbReference type="STRING" id="8167.A0A484D894"/>
<evidence type="ECO:0000256" key="7">
    <source>
        <dbReference type="ARBA" id="ARBA00023274"/>
    </source>
</evidence>
<comment type="subcellular location">
    <subcellularLocation>
        <location evidence="2">Cytoplasm</location>
        <location evidence="2">Cytosol</location>
    </subcellularLocation>
    <subcellularLocation>
        <location evidence="1">Endoplasmic reticulum</location>
    </subcellularLocation>
</comment>
<dbReference type="PANTHER" id="PTHR10934:SF2">
    <property type="entry name" value="LARGE RIBOSOMAL SUBUNIT PROTEIN EL18"/>
    <property type="match status" value="1"/>
</dbReference>
<dbReference type="InterPro" id="IPR021132">
    <property type="entry name" value="Ribosomal_eL18/eL18-A/B/_CS"/>
</dbReference>
<gene>
    <name evidence="11" type="ORF">EPR50_G00063890</name>
</gene>
<reference evidence="11 12" key="1">
    <citation type="submission" date="2019-01" db="EMBL/GenBank/DDBJ databases">
        <title>A chromosome-scale genome assembly of the yellow perch, Perca flavescens.</title>
        <authorList>
            <person name="Feron R."/>
            <person name="Morvezen R."/>
            <person name="Bestin A."/>
            <person name="Haffray P."/>
            <person name="Klopp C."/>
            <person name="Zahm M."/>
            <person name="Cabau C."/>
            <person name="Roques C."/>
            <person name="Donnadieu C."/>
            <person name="Bouchez O."/>
            <person name="Christie M."/>
            <person name="Larson W."/>
            <person name="Guiguen Y."/>
        </authorList>
    </citation>
    <scope>NUCLEOTIDE SEQUENCE [LARGE SCALE GENOMIC DNA]</scope>
    <source>
        <strain evidence="11">YP-PL-M2</strain>
        <tissue evidence="11">Blood</tissue>
    </source>
</reference>
<keyword evidence="6" id="KW-0689">Ribosomal protein</keyword>
<keyword evidence="12" id="KW-1185">Reference proteome</keyword>
<accession>A0A484D894</accession>
<dbReference type="GO" id="GO:0003723">
    <property type="term" value="F:RNA binding"/>
    <property type="evidence" value="ECO:0007669"/>
    <property type="project" value="TreeGrafter"/>
</dbReference>
<comment type="function">
    <text evidence="8">Component of the large ribosomal subunit. The ribosome is a large ribonucleoprotein complex responsible for the synthesis of proteins in the cell.</text>
</comment>
<evidence type="ECO:0000256" key="2">
    <source>
        <dbReference type="ARBA" id="ARBA00004514"/>
    </source>
</evidence>
<feature type="region of interest" description="Disordered" evidence="9">
    <location>
        <begin position="213"/>
        <end position="249"/>
    </location>
</feature>
<dbReference type="GO" id="GO:0006412">
    <property type="term" value="P:translation"/>
    <property type="evidence" value="ECO:0007669"/>
    <property type="project" value="InterPro"/>
</dbReference>
<comment type="similarity">
    <text evidence="3">Belongs to the eukaryotic ribosomal protein eL18 family.</text>
</comment>
<feature type="domain" description="Large ribosomal subunit protein uL15/eL18" evidence="10">
    <location>
        <begin position="63"/>
        <end position="249"/>
    </location>
</feature>
<dbReference type="InterPro" id="IPR000039">
    <property type="entry name" value="Ribosomal_eL18"/>
</dbReference>
<evidence type="ECO:0000256" key="8">
    <source>
        <dbReference type="ARBA" id="ARBA00034092"/>
    </source>
</evidence>
<proteinExistence type="inferred from homology"/>
<keyword evidence="5" id="KW-0256">Endoplasmic reticulum</keyword>
<keyword evidence="7" id="KW-0687">Ribonucleoprotein</keyword>
<dbReference type="AlphaFoldDB" id="A0A484D894"/>
<dbReference type="GO" id="GO:0022625">
    <property type="term" value="C:cytosolic large ribosomal subunit"/>
    <property type="evidence" value="ECO:0007669"/>
    <property type="project" value="TreeGrafter"/>
</dbReference>
<organism evidence="11 12">
    <name type="scientific">Perca flavescens</name>
    <name type="common">American yellow perch</name>
    <name type="synonym">Morone flavescens</name>
    <dbReference type="NCBI Taxonomy" id="8167"/>
    <lineage>
        <taxon>Eukaryota</taxon>
        <taxon>Metazoa</taxon>
        <taxon>Chordata</taxon>
        <taxon>Craniata</taxon>
        <taxon>Vertebrata</taxon>
        <taxon>Euteleostomi</taxon>
        <taxon>Actinopterygii</taxon>
        <taxon>Neopterygii</taxon>
        <taxon>Teleostei</taxon>
        <taxon>Neoteleostei</taxon>
        <taxon>Acanthomorphata</taxon>
        <taxon>Eupercaria</taxon>
        <taxon>Perciformes</taxon>
        <taxon>Percoidei</taxon>
        <taxon>Percidae</taxon>
        <taxon>Percinae</taxon>
        <taxon>Perca</taxon>
    </lineage>
</organism>
<feature type="compositionally biased region" description="Basic residues" evidence="9">
    <location>
        <begin position="222"/>
        <end position="232"/>
    </location>
</feature>
<dbReference type="SUPFAM" id="SSF52080">
    <property type="entry name" value="Ribosomal proteins L15p and L18e"/>
    <property type="match status" value="1"/>
</dbReference>
<dbReference type="Pfam" id="PF17135">
    <property type="entry name" value="Ribosomal_L18"/>
    <property type="match status" value="1"/>
</dbReference>
<dbReference type="InterPro" id="IPR036227">
    <property type="entry name" value="Ribosomal_uL15/eL18_sf"/>
</dbReference>
<dbReference type="Proteomes" id="UP000295070">
    <property type="component" value="Chromosome 6"/>
</dbReference>
<comment type="subunit">
    <text evidence="4">Component of the large ribosomal subunit.</text>
</comment>
<evidence type="ECO:0000256" key="1">
    <source>
        <dbReference type="ARBA" id="ARBA00004240"/>
    </source>
</evidence>
<name>A0A484D894_PERFV</name>
<evidence type="ECO:0000256" key="4">
    <source>
        <dbReference type="ARBA" id="ARBA00011133"/>
    </source>
</evidence>
<evidence type="ECO:0000313" key="12">
    <source>
        <dbReference type="Proteomes" id="UP000295070"/>
    </source>
</evidence>
<feature type="compositionally biased region" description="Basic residues" evidence="9">
    <location>
        <begin position="239"/>
        <end position="249"/>
    </location>
</feature>
<dbReference type="InterPro" id="IPR021131">
    <property type="entry name" value="Ribosomal_uL15/eL18"/>
</dbReference>
<dbReference type="FunFam" id="3.100.10.10:FF:000001">
    <property type="entry name" value="60S ribosomal protein L18"/>
    <property type="match status" value="1"/>
</dbReference>
<evidence type="ECO:0000313" key="11">
    <source>
        <dbReference type="EMBL" id="TDH11746.1"/>
    </source>
</evidence>
<dbReference type="GO" id="GO:0005783">
    <property type="term" value="C:endoplasmic reticulum"/>
    <property type="evidence" value="ECO:0007669"/>
    <property type="project" value="UniProtKB-SubCell"/>
</dbReference>
<evidence type="ECO:0000256" key="3">
    <source>
        <dbReference type="ARBA" id="ARBA00006815"/>
    </source>
</evidence>
<dbReference type="GO" id="GO:0003735">
    <property type="term" value="F:structural constituent of ribosome"/>
    <property type="evidence" value="ECO:0007669"/>
    <property type="project" value="InterPro"/>
</dbReference>
<dbReference type="PROSITE" id="PS01106">
    <property type="entry name" value="RIBOSOMAL_L18E"/>
    <property type="match status" value="1"/>
</dbReference>
<dbReference type="EMBL" id="SCKG01000006">
    <property type="protein sequence ID" value="TDH11746.1"/>
    <property type="molecule type" value="Genomic_DNA"/>
</dbReference>
<evidence type="ECO:0000259" key="10">
    <source>
        <dbReference type="Pfam" id="PF17135"/>
    </source>
</evidence>
<comment type="caution">
    <text evidence="11">The sequence shown here is derived from an EMBL/GenBank/DDBJ whole genome shotgun (WGS) entry which is preliminary data.</text>
</comment>
<evidence type="ECO:0000256" key="9">
    <source>
        <dbReference type="SAM" id="MobiDB-lite"/>
    </source>
</evidence>